<proteinExistence type="predicted"/>
<keyword evidence="4" id="KW-0378">Hydrolase</keyword>
<name>A0A498JJR1_MALDO</name>
<evidence type="ECO:0000256" key="6">
    <source>
        <dbReference type="ARBA" id="ARBA00022840"/>
    </source>
</evidence>
<evidence type="ECO:0000256" key="1">
    <source>
        <dbReference type="ARBA" id="ARBA00022723"/>
    </source>
</evidence>
<dbReference type="STRING" id="3750.A0A498JJR1"/>
<feature type="domain" description="Helicase ATP-binding" evidence="8">
    <location>
        <begin position="689"/>
        <end position="854"/>
    </location>
</feature>
<evidence type="ECO:0000256" key="5">
    <source>
        <dbReference type="ARBA" id="ARBA00022833"/>
    </source>
</evidence>
<dbReference type="InterPro" id="IPR014001">
    <property type="entry name" value="Helicase_ATP-bd"/>
</dbReference>
<dbReference type="SUPFAM" id="SSF52540">
    <property type="entry name" value="P-loop containing nucleoside triphosphate hydrolases"/>
    <property type="match status" value="3"/>
</dbReference>
<dbReference type="CDD" id="cd18793">
    <property type="entry name" value="SF2_C_SNF"/>
    <property type="match status" value="1"/>
</dbReference>
<dbReference type="Pfam" id="PF00176">
    <property type="entry name" value="SNF2-rel_dom"/>
    <property type="match status" value="1"/>
</dbReference>
<dbReference type="SMART" id="SM00487">
    <property type="entry name" value="DEXDc"/>
    <property type="match status" value="1"/>
</dbReference>
<accession>A0A498JJR1</accession>
<dbReference type="PROSITE" id="PS51194">
    <property type="entry name" value="HELICASE_CTER"/>
    <property type="match status" value="1"/>
</dbReference>
<protein>
    <recommendedName>
        <fullName evidence="12">F-box protein</fullName>
    </recommendedName>
</protein>
<dbReference type="CDD" id="cd18008">
    <property type="entry name" value="DEXDc_SHPRH-like"/>
    <property type="match status" value="1"/>
</dbReference>
<dbReference type="CDD" id="cd09917">
    <property type="entry name" value="F-box_SF"/>
    <property type="match status" value="1"/>
</dbReference>
<keyword evidence="2" id="KW-0547">Nucleotide-binding</keyword>
<feature type="domain" description="Helicase C-terminal" evidence="9">
    <location>
        <begin position="1160"/>
        <end position="1309"/>
    </location>
</feature>
<dbReference type="PANTHER" id="PTHR45626">
    <property type="entry name" value="TRANSCRIPTION TERMINATION FACTOR 2-RELATED"/>
    <property type="match status" value="1"/>
</dbReference>
<dbReference type="GO" id="GO:0008094">
    <property type="term" value="F:ATP-dependent activity, acting on DNA"/>
    <property type="evidence" value="ECO:0007669"/>
    <property type="project" value="TreeGrafter"/>
</dbReference>
<dbReference type="InterPro" id="IPR050628">
    <property type="entry name" value="SNF2_RAD54_helicase_TF"/>
</dbReference>
<dbReference type="PROSITE" id="PS51050">
    <property type="entry name" value="ZF_CW"/>
    <property type="match status" value="1"/>
</dbReference>
<dbReference type="GO" id="GO:0005634">
    <property type="term" value="C:nucleus"/>
    <property type="evidence" value="ECO:0007669"/>
    <property type="project" value="TreeGrafter"/>
</dbReference>
<dbReference type="Pfam" id="PF12937">
    <property type="entry name" value="F-box-like"/>
    <property type="match status" value="1"/>
</dbReference>
<keyword evidence="6" id="KW-0067">ATP-binding</keyword>
<dbReference type="PANTHER" id="PTHR45626:SF14">
    <property type="entry name" value="ATP-DEPENDENT DNA HELICASE (EUROFUNG)"/>
    <property type="match status" value="1"/>
</dbReference>
<organism evidence="10 11">
    <name type="scientific">Malus domestica</name>
    <name type="common">Apple</name>
    <name type="synonym">Pyrus malus</name>
    <dbReference type="NCBI Taxonomy" id="3750"/>
    <lineage>
        <taxon>Eukaryota</taxon>
        <taxon>Viridiplantae</taxon>
        <taxon>Streptophyta</taxon>
        <taxon>Embryophyta</taxon>
        <taxon>Tracheophyta</taxon>
        <taxon>Spermatophyta</taxon>
        <taxon>Magnoliopsida</taxon>
        <taxon>eudicotyledons</taxon>
        <taxon>Gunneridae</taxon>
        <taxon>Pentapetalae</taxon>
        <taxon>rosids</taxon>
        <taxon>fabids</taxon>
        <taxon>Rosales</taxon>
        <taxon>Rosaceae</taxon>
        <taxon>Amygdaloideae</taxon>
        <taxon>Maleae</taxon>
        <taxon>Malus</taxon>
    </lineage>
</organism>
<dbReference type="SUPFAM" id="SSF81383">
    <property type="entry name" value="F-box domain"/>
    <property type="match status" value="1"/>
</dbReference>
<evidence type="ECO:0000259" key="8">
    <source>
        <dbReference type="PROSITE" id="PS51192"/>
    </source>
</evidence>
<dbReference type="InterPro" id="IPR049730">
    <property type="entry name" value="SNF2/RAD54-like_C"/>
</dbReference>
<dbReference type="PROSITE" id="PS51192">
    <property type="entry name" value="HELICASE_ATP_BIND_1"/>
    <property type="match status" value="1"/>
</dbReference>
<dbReference type="InterPro" id="IPR011124">
    <property type="entry name" value="Znf_CW"/>
</dbReference>
<evidence type="ECO:0008006" key="12">
    <source>
        <dbReference type="Google" id="ProtNLM"/>
    </source>
</evidence>
<dbReference type="CDD" id="cd16449">
    <property type="entry name" value="RING-HC"/>
    <property type="match status" value="1"/>
</dbReference>
<reference evidence="10 11" key="1">
    <citation type="submission" date="2018-10" db="EMBL/GenBank/DDBJ databases">
        <title>A high-quality apple genome assembly.</title>
        <authorList>
            <person name="Hu J."/>
        </authorList>
    </citation>
    <scope>NUCLEOTIDE SEQUENCE [LARGE SCALE GENOMIC DNA]</scope>
    <source>
        <strain evidence="11">cv. HFTH1</strain>
        <tissue evidence="10">Young leaf</tissue>
    </source>
</reference>
<dbReference type="Pfam" id="PF07496">
    <property type="entry name" value="zf-CW"/>
    <property type="match status" value="1"/>
</dbReference>
<dbReference type="PROSITE" id="PS00518">
    <property type="entry name" value="ZF_RING_1"/>
    <property type="match status" value="1"/>
</dbReference>
<keyword evidence="5" id="KW-0862">Zinc</keyword>
<dbReference type="InterPro" id="IPR017907">
    <property type="entry name" value="Znf_RING_CS"/>
</dbReference>
<feature type="domain" description="CW-type" evidence="7">
    <location>
        <begin position="537"/>
        <end position="587"/>
    </location>
</feature>
<dbReference type="InterPro" id="IPR001650">
    <property type="entry name" value="Helicase_C-like"/>
</dbReference>
<dbReference type="Gene3D" id="3.40.50.10810">
    <property type="entry name" value="Tandem AAA-ATPase domain"/>
    <property type="match status" value="1"/>
</dbReference>
<gene>
    <name evidence="10" type="ORF">DVH24_015949</name>
</gene>
<evidence type="ECO:0000259" key="7">
    <source>
        <dbReference type="PROSITE" id="PS51050"/>
    </source>
</evidence>
<dbReference type="GO" id="GO:0005524">
    <property type="term" value="F:ATP binding"/>
    <property type="evidence" value="ECO:0007669"/>
    <property type="project" value="UniProtKB-KW"/>
</dbReference>
<dbReference type="InterPro" id="IPR001810">
    <property type="entry name" value="F-box_dom"/>
</dbReference>
<dbReference type="EMBL" id="RDQH01000333">
    <property type="protein sequence ID" value="RXH93882.1"/>
    <property type="molecule type" value="Genomic_DNA"/>
</dbReference>
<dbReference type="InterPro" id="IPR027417">
    <property type="entry name" value="P-loop_NTPase"/>
</dbReference>
<evidence type="ECO:0000256" key="4">
    <source>
        <dbReference type="ARBA" id="ARBA00022801"/>
    </source>
</evidence>
<dbReference type="InterPro" id="IPR038718">
    <property type="entry name" value="SNF2-like_sf"/>
</dbReference>
<dbReference type="Gene3D" id="3.30.40.100">
    <property type="match status" value="1"/>
</dbReference>
<comment type="caution">
    <text evidence="10">The sequence shown here is derived from an EMBL/GenBank/DDBJ whole genome shotgun (WGS) entry which is preliminary data.</text>
</comment>
<evidence type="ECO:0000313" key="11">
    <source>
        <dbReference type="Proteomes" id="UP000290289"/>
    </source>
</evidence>
<dbReference type="SMART" id="SM00490">
    <property type="entry name" value="HELICc"/>
    <property type="match status" value="1"/>
</dbReference>
<evidence type="ECO:0000313" key="10">
    <source>
        <dbReference type="EMBL" id="RXH93882.1"/>
    </source>
</evidence>
<dbReference type="GO" id="GO:0006281">
    <property type="term" value="P:DNA repair"/>
    <property type="evidence" value="ECO:0007669"/>
    <property type="project" value="TreeGrafter"/>
</dbReference>
<evidence type="ECO:0000259" key="9">
    <source>
        <dbReference type="PROSITE" id="PS51194"/>
    </source>
</evidence>
<dbReference type="GO" id="GO:0016787">
    <property type="term" value="F:hydrolase activity"/>
    <property type="evidence" value="ECO:0007669"/>
    <property type="project" value="UniProtKB-KW"/>
</dbReference>
<keyword evidence="3" id="KW-0863">Zinc-finger</keyword>
<dbReference type="GO" id="GO:0008270">
    <property type="term" value="F:zinc ion binding"/>
    <property type="evidence" value="ECO:0007669"/>
    <property type="project" value="UniProtKB-KW"/>
</dbReference>
<dbReference type="Pfam" id="PF00271">
    <property type="entry name" value="Helicase_C"/>
    <property type="match status" value="1"/>
</dbReference>
<sequence length="1356" mass="152511">MDDDTSSFSDHKLCGFLCAVLTVTSSPDPRQTPPFGTRFRISQSDVNFTSPNGVVLSPVDSVPSADVIPVQDSKQCEVPVRELGRKRRNPEAGLKNVGMRRSRRSIGLVHGSISVVHQLHALVVNKCLMIDARLVRVEAGVSGEVRAVVLVDVYLPIALLAGWQFPRSGSIAGALFRHLSSDWGERSAMLNSGDYLENTLGANRSIWNLSDCHVFGCKLHHNFTDTSKKRLFELHEIFKSLPTVAKTGKAGSSRIQSCDDSCRSGICEISDDILLNILAALNPTDLVRVSATCRHLRLLAVSIMPCMKLKLFPHQQAAVEWMLQRERNADILPHPLYSSFSTEDGFSFYINTISGKIDTGVAPTVNDFHGGMFCDEPGLGKTITALSLILKTQGTLANPPVGVHVNWCTHNGDPRSGYYELNGDYVADRRMLMEKRDSGQNSQNYIWDSKYQRSKRARLVLHDEKITGFNNSCPGPYGKGMETPAAAYSDPAVGGVRCTRSLSGISKNLFPTFEGASSNASKSSRKRRPRKVKADKYDYKDSWVQCDACCKWRKLPASIADASEAWFCSMNADPFYQSCSVPEEAWDNCLPITHLLGFCTKGTIGGEEQNVRFFVSVLKEHYALINSITKKSLIWLTNLSPDKLSAMETNGLRSPFMSTCVAPGEDAHGFQKIFQAFGLKRRVEKGVNRWFYPRNLDNMSFDVAALRIALCSPLDSVRLYLSRATLIVVPSNLVDHWNTQIQKHVRPGHLRVYVWNDNRKPSAHSLAWDYDVVITTFNRLSAEWGLRKKSAMMQVHWLRVMLDEGHTLGSSLSLTNKMQMAVSLMASNRWILTGTPTPNTPNSQLSHLQPLLKFLHEEAYGQNHKSWEAGILRPFEAKMEEGQSRLLHLLHRCMISARKVDLLAIPPCIKKVTYLDFTEEHARSYNELVVTVRRNILMADWNDPSHVESLLNPKQWKFRSATIGNVRLSCCVAGHIKVTEAGEDIQETMDILVENGLDPMSEEYAYIKYYLVYGGNCVRCKEWCRLPVITPCRHLLCLDCVALDSERCTFPGCGNLYEMQTPDELARPENLNPKWPVPKDLIELQPSYKQASMALKTRFLDNWDPDWQSTSSSKVAYIVEKLKALQEANRKFFCPPDCNDNSLHTENILSEISDSKGSMQIHDFKMSTKTQDTNLEKVLVFSQFLEHIHVIEQQLAIAGIKYAGMYSPLHASNKMKSLAMFQHDPSCTVLLMDGSAALGLDLSFVTHVFLMEPIWDRSMEEQVVSRAHRMGATRPIHVETLAMRGTIEEQMLEFLQDADECRRFLKEEAGKSEPVGARTQRSLHDFAESNYLSHLSFVRTNSKMNVTILYMPSITF</sequence>
<dbReference type="Gene3D" id="3.40.50.300">
    <property type="entry name" value="P-loop containing nucleotide triphosphate hydrolases"/>
    <property type="match status" value="1"/>
</dbReference>
<keyword evidence="1" id="KW-0479">Metal-binding</keyword>
<dbReference type="Proteomes" id="UP000290289">
    <property type="component" value="Chromosome 7"/>
</dbReference>
<dbReference type="InterPro" id="IPR036047">
    <property type="entry name" value="F-box-like_dom_sf"/>
</dbReference>
<keyword evidence="11" id="KW-1185">Reference proteome</keyword>
<evidence type="ECO:0000256" key="2">
    <source>
        <dbReference type="ARBA" id="ARBA00022741"/>
    </source>
</evidence>
<evidence type="ECO:0000256" key="3">
    <source>
        <dbReference type="ARBA" id="ARBA00022771"/>
    </source>
</evidence>
<dbReference type="InterPro" id="IPR000330">
    <property type="entry name" value="SNF2_N"/>
</dbReference>